<dbReference type="InterPro" id="IPR004143">
    <property type="entry name" value="BPL_LPL_catalytic"/>
</dbReference>
<dbReference type="AlphaFoldDB" id="A0A4Q8D303"/>
<protein>
    <submittedName>
        <fullName evidence="3">BirA family biotin operon repressor/biotin-[acetyl-CoA-carboxylase] ligase</fullName>
    </submittedName>
</protein>
<proteinExistence type="predicted"/>
<dbReference type="PANTHER" id="PTHR12835:SF5">
    <property type="entry name" value="BIOTIN--PROTEIN LIGASE"/>
    <property type="match status" value="1"/>
</dbReference>
<evidence type="ECO:0000256" key="1">
    <source>
        <dbReference type="ARBA" id="ARBA00022598"/>
    </source>
</evidence>
<name>A0A4Q8D303_9GAMM</name>
<dbReference type="CDD" id="cd16442">
    <property type="entry name" value="BPL"/>
    <property type="match status" value="1"/>
</dbReference>
<accession>A0A4Q8D303</accession>
<feature type="domain" description="BPL/LPL catalytic" evidence="2">
    <location>
        <begin position="21"/>
        <end position="190"/>
    </location>
</feature>
<dbReference type="PROSITE" id="PS51733">
    <property type="entry name" value="BPL_LPL_CATALYTIC"/>
    <property type="match status" value="1"/>
</dbReference>
<keyword evidence="4" id="KW-1185">Reference proteome</keyword>
<dbReference type="PANTHER" id="PTHR12835">
    <property type="entry name" value="BIOTIN PROTEIN LIGASE"/>
    <property type="match status" value="1"/>
</dbReference>
<gene>
    <name evidence="3" type="ORF">EV698_2017</name>
</gene>
<organism evidence="3 4">
    <name type="scientific">Spiribacter vilamensis</name>
    <dbReference type="NCBI Taxonomy" id="531306"/>
    <lineage>
        <taxon>Bacteria</taxon>
        <taxon>Pseudomonadati</taxon>
        <taxon>Pseudomonadota</taxon>
        <taxon>Gammaproteobacteria</taxon>
        <taxon>Chromatiales</taxon>
        <taxon>Ectothiorhodospiraceae</taxon>
        <taxon>Spiribacter</taxon>
    </lineage>
</organism>
<dbReference type="Gene3D" id="3.30.930.10">
    <property type="entry name" value="Bira Bifunctional Protein, Domain 2"/>
    <property type="match status" value="1"/>
</dbReference>
<dbReference type="GO" id="GO:0004077">
    <property type="term" value="F:biotin--[biotin carboxyl-carrier protein] ligase activity"/>
    <property type="evidence" value="ECO:0007669"/>
    <property type="project" value="InterPro"/>
</dbReference>
<comment type="caution">
    <text evidence="3">The sequence shown here is derived from an EMBL/GenBank/DDBJ whole genome shotgun (WGS) entry which is preliminary data.</text>
</comment>
<evidence type="ECO:0000259" key="2">
    <source>
        <dbReference type="PROSITE" id="PS51733"/>
    </source>
</evidence>
<evidence type="ECO:0000313" key="4">
    <source>
        <dbReference type="Proteomes" id="UP000292298"/>
    </source>
</evidence>
<dbReference type="SUPFAM" id="SSF55681">
    <property type="entry name" value="Class II aaRS and biotin synthetases"/>
    <property type="match status" value="1"/>
</dbReference>
<evidence type="ECO:0000313" key="3">
    <source>
        <dbReference type="EMBL" id="RZU99717.1"/>
    </source>
</evidence>
<dbReference type="InterPro" id="IPR004408">
    <property type="entry name" value="Biotin_CoA_COase_ligase"/>
</dbReference>
<dbReference type="Pfam" id="PF03099">
    <property type="entry name" value="BPL_LplA_LipB"/>
    <property type="match status" value="1"/>
</dbReference>
<dbReference type="Proteomes" id="UP000292298">
    <property type="component" value="Unassembled WGS sequence"/>
</dbReference>
<reference evidence="3 4" key="1">
    <citation type="submission" date="2019-02" db="EMBL/GenBank/DDBJ databases">
        <title>Genomic Encyclopedia of Type Strains, Phase IV (KMG-IV): sequencing the most valuable type-strain genomes for metagenomic binning, comparative biology and taxonomic classification.</title>
        <authorList>
            <person name="Goeker M."/>
        </authorList>
    </citation>
    <scope>NUCLEOTIDE SEQUENCE [LARGE SCALE GENOMIC DNA]</scope>
    <source>
        <strain evidence="3 4">DSM 21056</strain>
    </source>
</reference>
<dbReference type="EMBL" id="SHLI01000001">
    <property type="protein sequence ID" value="RZU99717.1"/>
    <property type="molecule type" value="Genomic_DNA"/>
</dbReference>
<dbReference type="GO" id="GO:0005737">
    <property type="term" value="C:cytoplasm"/>
    <property type="evidence" value="ECO:0007669"/>
    <property type="project" value="TreeGrafter"/>
</dbReference>
<sequence length="261" mass="28165">MAIIPDDRVTAVRAGMGARWSRTRIRMFSELGSTSQWLADHPPDTPTVVIADRQTKGRGRQGRKWASPPGGLYVSVGLPLASMQSIPPALSLLIGLQLVESLHARGFSGIQLKWPNDLVVDGAKLAGLLVERLPHTLIAGVGVNVEGSRVHDLPSDRQAIGLRQLSDQPIGDQLLGTLAGAVLEATTWSPSQAERLLRERWPVFDALAGRNIVVEQSGGTTLAGRVAGITTTGELRLITDFEERHLQAGECRVQGDWVTTR</sequence>
<keyword evidence="1 3" id="KW-0436">Ligase</keyword>
<dbReference type="NCBIfam" id="TIGR00121">
    <property type="entry name" value="birA_ligase"/>
    <property type="match status" value="1"/>
</dbReference>
<dbReference type="InterPro" id="IPR045864">
    <property type="entry name" value="aa-tRNA-synth_II/BPL/LPL"/>
</dbReference>